<dbReference type="PANTHER" id="PTHR23342">
    <property type="entry name" value="N-ACETYLGLUTAMATE SYNTHASE"/>
    <property type="match status" value="1"/>
</dbReference>
<feature type="domain" description="N-acetyltransferase" evidence="18">
    <location>
        <begin position="563"/>
        <end position="770"/>
    </location>
</feature>
<dbReference type="PROSITE" id="PS51731">
    <property type="entry name" value="GNAT_NAGS"/>
    <property type="match status" value="1"/>
</dbReference>
<comment type="pathway">
    <text evidence="3">Amino-acid biosynthesis; L-arginine biosynthesis; N(2)-acetyl-L-ornithine from L-glutamate: step 1/4.</text>
</comment>
<keyword evidence="10" id="KW-0496">Mitochondrion</keyword>
<dbReference type="GO" id="GO:0006526">
    <property type="term" value="P:L-arginine biosynthetic process"/>
    <property type="evidence" value="ECO:0007669"/>
    <property type="project" value="UniProtKB-UniPathway"/>
</dbReference>
<dbReference type="EMBL" id="KZ819635">
    <property type="protein sequence ID" value="PWN91192.1"/>
    <property type="molecule type" value="Genomic_DNA"/>
</dbReference>
<feature type="region of interest" description="Disordered" evidence="16">
    <location>
        <begin position="779"/>
        <end position="808"/>
    </location>
</feature>
<dbReference type="Gene3D" id="3.40.1160.10">
    <property type="entry name" value="Acetylglutamate kinase-like"/>
    <property type="match status" value="1"/>
</dbReference>
<dbReference type="Pfam" id="PF04768">
    <property type="entry name" value="NAT"/>
    <property type="match status" value="1"/>
</dbReference>
<organism evidence="19 20">
    <name type="scientific">Acaromyces ingoldii</name>
    <dbReference type="NCBI Taxonomy" id="215250"/>
    <lineage>
        <taxon>Eukaryota</taxon>
        <taxon>Fungi</taxon>
        <taxon>Dikarya</taxon>
        <taxon>Basidiomycota</taxon>
        <taxon>Ustilaginomycotina</taxon>
        <taxon>Exobasidiomycetes</taxon>
        <taxon>Exobasidiales</taxon>
        <taxon>Cryptobasidiaceae</taxon>
        <taxon>Acaromyces</taxon>
    </lineage>
</organism>
<evidence type="ECO:0000256" key="5">
    <source>
        <dbReference type="ARBA" id="ARBA00012697"/>
    </source>
</evidence>
<dbReference type="RefSeq" id="XP_025378390.1">
    <property type="nucleotide sequence ID" value="XM_025520906.1"/>
</dbReference>
<comment type="function">
    <text evidence="1">N-acetylglutamate synthase involved in arginine biosynthesis.</text>
</comment>
<dbReference type="EC" id="2.3.1.1" evidence="5"/>
<evidence type="ECO:0000256" key="2">
    <source>
        <dbReference type="ARBA" id="ARBA00004173"/>
    </source>
</evidence>
<dbReference type="Proteomes" id="UP000245768">
    <property type="component" value="Unassembled WGS sequence"/>
</dbReference>
<feature type="domain" description="N-acetyltransferase" evidence="17">
    <location>
        <begin position="566"/>
        <end position="725"/>
    </location>
</feature>
<evidence type="ECO:0000256" key="9">
    <source>
        <dbReference type="ARBA" id="ARBA00022946"/>
    </source>
</evidence>
<feature type="compositionally biased region" description="Polar residues" evidence="16">
    <location>
        <begin position="779"/>
        <end position="789"/>
    </location>
</feature>
<dbReference type="GO" id="GO:0005759">
    <property type="term" value="C:mitochondrial matrix"/>
    <property type="evidence" value="ECO:0007669"/>
    <property type="project" value="TreeGrafter"/>
</dbReference>
<feature type="compositionally biased region" description="Low complexity" evidence="16">
    <location>
        <begin position="91"/>
        <end position="107"/>
    </location>
</feature>
<evidence type="ECO:0000256" key="13">
    <source>
        <dbReference type="ARBA" id="ARBA00030346"/>
    </source>
</evidence>
<evidence type="ECO:0000256" key="10">
    <source>
        <dbReference type="ARBA" id="ARBA00023128"/>
    </source>
</evidence>
<evidence type="ECO:0000256" key="11">
    <source>
        <dbReference type="ARBA" id="ARBA00023315"/>
    </source>
</evidence>
<comment type="subcellular location">
    <subcellularLocation>
        <location evidence="2">Mitochondrion</location>
    </subcellularLocation>
</comment>
<name>A0A316YPW5_9BASI</name>
<evidence type="ECO:0000256" key="1">
    <source>
        <dbReference type="ARBA" id="ARBA00002294"/>
    </source>
</evidence>
<evidence type="ECO:0000259" key="18">
    <source>
        <dbReference type="PROSITE" id="PS51731"/>
    </source>
</evidence>
<dbReference type="UniPathway" id="UPA00068"/>
<evidence type="ECO:0000256" key="15">
    <source>
        <dbReference type="ARBA" id="ARBA00048372"/>
    </source>
</evidence>
<evidence type="ECO:0000256" key="3">
    <source>
        <dbReference type="ARBA" id="ARBA00004925"/>
    </source>
</evidence>
<feature type="compositionally biased region" description="Low complexity" evidence="16">
    <location>
        <begin position="249"/>
        <end position="259"/>
    </location>
</feature>
<dbReference type="InterPro" id="IPR000182">
    <property type="entry name" value="GNAT_dom"/>
</dbReference>
<feature type="region of interest" description="Disordered" evidence="16">
    <location>
        <begin position="350"/>
        <end position="379"/>
    </location>
</feature>
<evidence type="ECO:0000256" key="8">
    <source>
        <dbReference type="ARBA" id="ARBA00022679"/>
    </source>
</evidence>
<gene>
    <name evidence="19" type="ORF">FA10DRAFT_265062</name>
</gene>
<dbReference type="InParanoid" id="A0A316YPW5"/>
<evidence type="ECO:0000313" key="20">
    <source>
        <dbReference type="Proteomes" id="UP000245768"/>
    </source>
</evidence>
<evidence type="ECO:0000256" key="4">
    <source>
        <dbReference type="ARBA" id="ARBA00008694"/>
    </source>
</evidence>
<dbReference type="STRING" id="215250.A0A316YPW5"/>
<dbReference type="Gene3D" id="3.40.630.30">
    <property type="match status" value="1"/>
</dbReference>
<feature type="region of interest" description="Disordered" evidence="16">
    <location>
        <begin position="134"/>
        <end position="158"/>
    </location>
</feature>
<feature type="compositionally biased region" description="Pro residues" evidence="16">
    <location>
        <begin position="44"/>
        <end position="77"/>
    </location>
</feature>
<evidence type="ECO:0000256" key="6">
    <source>
        <dbReference type="ARBA" id="ARBA00018802"/>
    </source>
</evidence>
<feature type="region of interest" description="Disordered" evidence="16">
    <location>
        <begin position="210"/>
        <end position="280"/>
    </location>
</feature>
<dbReference type="GeneID" id="37042822"/>
<protein>
    <recommendedName>
        <fullName evidence="6">Amino-acid acetyltransferase, mitochondrial</fullName>
        <ecNumber evidence="5">2.3.1.1</ecNumber>
    </recommendedName>
    <alternativeName>
        <fullName evidence="12">Arginine-requiring protein 2</fullName>
    </alternativeName>
    <alternativeName>
        <fullName evidence="13">Glutamate N-acetyltransferase</fullName>
    </alternativeName>
    <alternativeName>
        <fullName evidence="14">N-acetylglutamate synthase</fullName>
    </alternativeName>
</protein>
<dbReference type="GO" id="GO:0004042">
    <property type="term" value="F:L-glutamate N-acetyltransferase activity"/>
    <property type="evidence" value="ECO:0007669"/>
    <property type="project" value="TreeGrafter"/>
</dbReference>
<keyword evidence="9" id="KW-0809">Transit peptide</keyword>
<comment type="catalytic activity">
    <reaction evidence="15">
        <text>L-glutamate + acetyl-CoA = N-acetyl-L-glutamate + CoA + H(+)</text>
        <dbReference type="Rhea" id="RHEA:24292"/>
        <dbReference type="ChEBI" id="CHEBI:15378"/>
        <dbReference type="ChEBI" id="CHEBI:29985"/>
        <dbReference type="ChEBI" id="CHEBI:44337"/>
        <dbReference type="ChEBI" id="CHEBI:57287"/>
        <dbReference type="ChEBI" id="CHEBI:57288"/>
        <dbReference type="EC" id="2.3.1.1"/>
    </reaction>
</comment>
<dbReference type="PANTHER" id="PTHR23342:SF4">
    <property type="entry name" value="AMINO-ACID ACETYLTRANSFERASE, MITOCHONDRIAL"/>
    <property type="match status" value="1"/>
</dbReference>
<keyword evidence="7" id="KW-0028">Amino-acid biosynthesis</keyword>
<comment type="similarity">
    <text evidence="4">Belongs to the acetyltransferase family.</text>
</comment>
<feature type="compositionally biased region" description="Basic and acidic residues" evidence="16">
    <location>
        <begin position="214"/>
        <end position="235"/>
    </location>
</feature>
<dbReference type="PROSITE" id="PS51186">
    <property type="entry name" value="GNAT"/>
    <property type="match status" value="1"/>
</dbReference>
<evidence type="ECO:0000313" key="19">
    <source>
        <dbReference type="EMBL" id="PWN91192.1"/>
    </source>
</evidence>
<dbReference type="InterPro" id="IPR036393">
    <property type="entry name" value="AceGlu_kinase-like_sf"/>
</dbReference>
<evidence type="ECO:0000259" key="17">
    <source>
        <dbReference type="PROSITE" id="PS51186"/>
    </source>
</evidence>
<proteinExistence type="inferred from homology"/>
<evidence type="ECO:0000256" key="12">
    <source>
        <dbReference type="ARBA" id="ARBA00030322"/>
    </source>
</evidence>
<dbReference type="AlphaFoldDB" id="A0A316YPW5"/>
<reference evidence="19" key="1">
    <citation type="journal article" date="2018" name="Mol. Biol. Evol.">
        <title>Broad Genomic Sampling Reveals a Smut Pathogenic Ancestry of the Fungal Clade Ustilaginomycotina.</title>
        <authorList>
            <person name="Kijpornyongpan T."/>
            <person name="Mondo S.J."/>
            <person name="Barry K."/>
            <person name="Sandor L."/>
            <person name="Lee J."/>
            <person name="Lipzen A."/>
            <person name="Pangilinan J."/>
            <person name="LaButti K."/>
            <person name="Hainaut M."/>
            <person name="Henrissat B."/>
            <person name="Grigoriev I.V."/>
            <person name="Spatafora J.W."/>
            <person name="Aime M.C."/>
        </authorList>
    </citation>
    <scope>NUCLEOTIDE SEQUENCE [LARGE SCALE GENOMIC DNA]</scope>
    <source>
        <strain evidence="19">MCA 4198</strain>
    </source>
</reference>
<dbReference type="InterPro" id="IPR006855">
    <property type="entry name" value="Vertebrate-like_GNAT_dom"/>
</dbReference>
<evidence type="ECO:0000256" key="14">
    <source>
        <dbReference type="ARBA" id="ARBA00033251"/>
    </source>
</evidence>
<dbReference type="GO" id="GO:0006592">
    <property type="term" value="P:ornithine biosynthetic process"/>
    <property type="evidence" value="ECO:0007669"/>
    <property type="project" value="TreeGrafter"/>
</dbReference>
<evidence type="ECO:0000256" key="7">
    <source>
        <dbReference type="ARBA" id="ARBA00022605"/>
    </source>
</evidence>
<evidence type="ECO:0000256" key="16">
    <source>
        <dbReference type="SAM" id="MobiDB-lite"/>
    </source>
</evidence>
<feature type="region of interest" description="Disordered" evidence="16">
    <location>
        <begin position="31"/>
        <end position="114"/>
    </location>
</feature>
<keyword evidence="20" id="KW-1185">Reference proteome</keyword>
<sequence>MGSKRPMQNLILEILNAQPSLRDSKTYLNYFGPRVASGSKQPRSSPPPFHLQSNAPPPHQHLAHPGPPPPPPRPFGPPSTQQQDQDRFRQELLQPRAEQQQQQQQQPHTNADSHQFAQPDIAVRATTAAMHELAPPASRSEAQVATGPEAALAESLSTPPIQQHTALVKIQGPFTERQLESIAEGMVYLKRLGLVSVIVIDSEDVAWRGATSHFDPDTGARVDAEANEAEQERKGLAPWLATASPSPPSSSSSSSSTPSRTDSRVGVGKGIKTSKARSEEALRKRMLSEVHRLSELLIEKGAPARPYSHPILRIDAASVKTSMQAHPPDLPGKIKAHPLYSWAERMSSLKKGRSGKVQQQGEDDDDATPIPRSPLVSDDGLSSMRSALAHDMIPVIAPLALFEEPEAGGAPRTTCVPADDVVVALAREMAAKAKQDDATSAASVDMMPLRLMVINREGGIPSHARGGNPHLSINLASEYSHLTNSFIWNRTHPTALSNLAMVRDCLAYMPPTSSGVVVSHRSPRSLIANLITNKAAHSPSLPHRLVAGRKDVRHTPTIIRPGLDIVVMYDWSKVDKDKLARLLEASFRRKLDRDAYFARLERKCEFVIVTGDYEGAAIVTREYAPGEVEGETEAIAYLDKFAVLPSLQGSGAVDFLWGALRDEVSGLGLLDALNDNGGKGGFGRGRDLVWKSRSDNPVNRWYYERSNGFVRIDTDAVAGKKKPAPAAEAGAEGDAEAWEPKWSMFWCDAEERIASMGGERRLGAEASFEDVWDESASSFKLTQDASSPFASEEEEDGRRRGPMQGQDGQMTEFGRALRELDPRPGGGTSLKLLPVVHPDEEGRLDRWARCMATIPSAWL</sequence>
<dbReference type="OrthoDB" id="5585968at2759"/>
<keyword evidence="11" id="KW-0012">Acyltransferase</keyword>
<dbReference type="FunFam" id="3.40.630.30:FF:000070">
    <property type="entry name" value="Acetylglutamate kinase"/>
    <property type="match status" value="1"/>
</dbReference>
<accession>A0A316YPW5</accession>
<keyword evidence="8" id="KW-0808">Transferase</keyword>